<protein>
    <recommendedName>
        <fullName evidence="1">NAD(P)-binding domain-containing protein</fullName>
    </recommendedName>
</protein>
<dbReference type="STRING" id="101127.A0A1X2G822"/>
<evidence type="ECO:0000313" key="3">
    <source>
        <dbReference type="Proteomes" id="UP000242146"/>
    </source>
</evidence>
<comment type="caution">
    <text evidence="2">The sequence shown here is derived from an EMBL/GenBank/DDBJ whole genome shotgun (WGS) entry which is preliminary data.</text>
</comment>
<evidence type="ECO:0000313" key="2">
    <source>
        <dbReference type="EMBL" id="ORX47448.1"/>
    </source>
</evidence>
<dbReference type="PANTHER" id="PTHR15020">
    <property type="entry name" value="FLAVIN REDUCTASE-RELATED"/>
    <property type="match status" value="1"/>
</dbReference>
<dbReference type="InterPro" id="IPR016040">
    <property type="entry name" value="NAD(P)-bd_dom"/>
</dbReference>
<keyword evidence="3" id="KW-1185">Reference proteome</keyword>
<dbReference type="InterPro" id="IPR036291">
    <property type="entry name" value="NAD(P)-bd_dom_sf"/>
</dbReference>
<dbReference type="Pfam" id="PF13460">
    <property type="entry name" value="NAD_binding_10"/>
    <property type="match status" value="1"/>
</dbReference>
<dbReference type="OrthoDB" id="63935at2759"/>
<dbReference type="SUPFAM" id="SSF51735">
    <property type="entry name" value="NAD(P)-binding Rossmann-fold domains"/>
    <property type="match status" value="1"/>
</dbReference>
<organism evidence="2 3">
    <name type="scientific">Hesseltinella vesiculosa</name>
    <dbReference type="NCBI Taxonomy" id="101127"/>
    <lineage>
        <taxon>Eukaryota</taxon>
        <taxon>Fungi</taxon>
        <taxon>Fungi incertae sedis</taxon>
        <taxon>Mucoromycota</taxon>
        <taxon>Mucoromycotina</taxon>
        <taxon>Mucoromycetes</taxon>
        <taxon>Mucorales</taxon>
        <taxon>Cunninghamellaceae</taxon>
        <taxon>Hesseltinella</taxon>
    </lineage>
</organism>
<feature type="domain" description="NAD(P)-binding" evidence="1">
    <location>
        <begin position="7"/>
        <end position="202"/>
    </location>
</feature>
<evidence type="ECO:0000259" key="1">
    <source>
        <dbReference type="Pfam" id="PF13460"/>
    </source>
</evidence>
<dbReference type="AlphaFoldDB" id="A0A1X2G822"/>
<dbReference type="Proteomes" id="UP000242146">
    <property type="component" value="Unassembled WGS sequence"/>
</dbReference>
<dbReference type="PANTHER" id="PTHR15020:SF50">
    <property type="entry name" value="UPF0659 PROTEIN YMR090W"/>
    <property type="match status" value="1"/>
</dbReference>
<name>A0A1X2G822_9FUNG</name>
<accession>A0A1X2G822</accession>
<proteinExistence type="predicted"/>
<gene>
    <name evidence="2" type="ORF">DM01DRAFT_1139833</name>
</gene>
<dbReference type="Gene3D" id="3.40.50.720">
    <property type="entry name" value="NAD(P)-binding Rossmann-like Domain"/>
    <property type="match status" value="1"/>
</dbReference>
<dbReference type="EMBL" id="MCGT01000033">
    <property type="protein sequence ID" value="ORX47448.1"/>
    <property type="molecule type" value="Genomic_DNA"/>
</dbReference>
<reference evidence="2 3" key="1">
    <citation type="submission" date="2016-07" db="EMBL/GenBank/DDBJ databases">
        <title>Pervasive Adenine N6-methylation of Active Genes in Fungi.</title>
        <authorList>
            <consortium name="DOE Joint Genome Institute"/>
            <person name="Mondo S.J."/>
            <person name="Dannebaum R.O."/>
            <person name="Kuo R.C."/>
            <person name="Labutti K."/>
            <person name="Haridas S."/>
            <person name="Kuo A."/>
            <person name="Salamov A."/>
            <person name="Ahrendt S.R."/>
            <person name="Lipzen A."/>
            <person name="Sullivan W."/>
            <person name="Andreopoulos W.B."/>
            <person name="Clum A."/>
            <person name="Lindquist E."/>
            <person name="Daum C."/>
            <person name="Ramamoorthy G.K."/>
            <person name="Gryganskyi A."/>
            <person name="Culley D."/>
            <person name="Magnuson J.K."/>
            <person name="James T.Y."/>
            <person name="O'Malley M.A."/>
            <person name="Stajich J.E."/>
            <person name="Spatafora J.W."/>
            <person name="Visel A."/>
            <person name="Grigoriev I.V."/>
        </authorList>
    </citation>
    <scope>NUCLEOTIDE SEQUENCE [LARGE SCALE GENOMIC DNA]</scope>
    <source>
        <strain evidence="2 3">NRRL 3301</strain>
    </source>
</reference>
<sequence>MRVAVLGGSRGCARELVLNGLAAPVPPSFTLLVRNPDTIEYTSEEKAKIKLVQGSAEDKMAVRQAVESADVVVFGIGSAMTMTLQMADPGVCSRCTRTLIEVVSELGKRPSRIVFITTTGAAVKDEIPLLLRPLYHLMLAKPFEDKLEMEQIIASSCPVDHVIVRPSLLTNGALTKTYRTASDCLVGYTISRADVGHFLFTQCLDQDTWLNKYVVITY</sequence>